<protein>
    <submittedName>
        <fullName evidence="2">Uncharacterized protein</fullName>
    </submittedName>
</protein>
<proteinExistence type="predicted"/>
<organism evidence="2 3">
    <name type="scientific">Aspergillus coremiiformis</name>
    <dbReference type="NCBI Taxonomy" id="138285"/>
    <lineage>
        <taxon>Eukaryota</taxon>
        <taxon>Fungi</taxon>
        <taxon>Dikarya</taxon>
        <taxon>Ascomycota</taxon>
        <taxon>Pezizomycotina</taxon>
        <taxon>Eurotiomycetes</taxon>
        <taxon>Eurotiomycetidae</taxon>
        <taxon>Eurotiales</taxon>
        <taxon>Aspergillaceae</taxon>
        <taxon>Aspergillus</taxon>
        <taxon>Aspergillus subgen. Circumdati</taxon>
    </lineage>
</organism>
<evidence type="ECO:0000313" key="3">
    <source>
        <dbReference type="Proteomes" id="UP000327118"/>
    </source>
</evidence>
<evidence type="ECO:0000256" key="1">
    <source>
        <dbReference type="SAM" id="MobiDB-lite"/>
    </source>
</evidence>
<gene>
    <name evidence="2" type="ORF">BDV28DRAFT_4786</name>
</gene>
<name>A0A5N6Z876_9EURO</name>
<dbReference type="Proteomes" id="UP000327118">
    <property type="component" value="Unassembled WGS sequence"/>
</dbReference>
<dbReference type="AlphaFoldDB" id="A0A5N6Z876"/>
<reference evidence="3" key="1">
    <citation type="submission" date="2019-04" db="EMBL/GenBank/DDBJ databases">
        <title>Friends and foes A comparative genomics studyof 23 Aspergillus species from section Flavi.</title>
        <authorList>
            <consortium name="DOE Joint Genome Institute"/>
            <person name="Kjaerbolling I."/>
            <person name="Vesth T."/>
            <person name="Frisvad J.C."/>
            <person name="Nybo J.L."/>
            <person name="Theobald S."/>
            <person name="Kildgaard S."/>
            <person name="Isbrandt T."/>
            <person name="Kuo A."/>
            <person name="Sato A."/>
            <person name="Lyhne E.K."/>
            <person name="Kogle M.E."/>
            <person name="Wiebenga A."/>
            <person name="Kun R.S."/>
            <person name="Lubbers R.J."/>
            <person name="Makela M.R."/>
            <person name="Barry K."/>
            <person name="Chovatia M."/>
            <person name="Clum A."/>
            <person name="Daum C."/>
            <person name="Haridas S."/>
            <person name="He G."/>
            <person name="LaButti K."/>
            <person name="Lipzen A."/>
            <person name="Mondo S."/>
            <person name="Riley R."/>
            <person name="Salamov A."/>
            <person name="Simmons B.A."/>
            <person name="Magnuson J.K."/>
            <person name="Henrissat B."/>
            <person name="Mortensen U.H."/>
            <person name="Larsen T.O."/>
            <person name="Devries R.P."/>
            <person name="Grigoriev I.V."/>
            <person name="Machida M."/>
            <person name="Baker S.E."/>
            <person name="Andersen M.R."/>
        </authorList>
    </citation>
    <scope>NUCLEOTIDE SEQUENCE [LARGE SCALE GENOMIC DNA]</scope>
    <source>
        <strain evidence="3">CBS 553.77</strain>
    </source>
</reference>
<sequence length="163" mass="18212">MTHARSRSQGLANPKSPTLTQMIPAKDITKYLTSPDKKHPINPIQAPRNPGVATPQTRRLQLRRRNRLNEYRAPRTQHDIPFGPAIVPPWGFVGNGAIYNFLRDSPPVAIGQFKSLRVVRSLSAEHELALTQVPDLARRLSNGALSRFGDKEDETTVCPCRLC</sequence>
<evidence type="ECO:0000313" key="2">
    <source>
        <dbReference type="EMBL" id="KAE8352260.1"/>
    </source>
</evidence>
<keyword evidence="3" id="KW-1185">Reference proteome</keyword>
<accession>A0A5N6Z876</accession>
<dbReference type="EMBL" id="ML739136">
    <property type="protein sequence ID" value="KAE8352260.1"/>
    <property type="molecule type" value="Genomic_DNA"/>
</dbReference>
<feature type="region of interest" description="Disordered" evidence="1">
    <location>
        <begin position="1"/>
        <end position="58"/>
    </location>
</feature>
<feature type="compositionally biased region" description="Polar residues" evidence="1">
    <location>
        <begin position="7"/>
        <end position="21"/>
    </location>
</feature>